<dbReference type="PANTHER" id="PTHR12110">
    <property type="entry name" value="HYDROXYPYRUVATE ISOMERASE"/>
    <property type="match status" value="1"/>
</dbReference>
<comment type="caution">
    <text evidence="3">The sequence shown here is derived from an EMBL/GenBank/DDBJ whole genome shotgun (WGS) entry which is preliminary data.</text>
</comment>
<dbReference type="NCBIfam" id="TIGR01409">
    <property type="entry name" value="TAT_signal_seq"/>
    <property type="match status" value="1"/>
</dbReference>
<organism evidence="3 4">
    <name type="scientific">Larkinella insperata</name>
    <dbReference type="NCBI Taxonomy" id="332158"/>
    <lineage>
        <taxon>Bacteria</taxon>
        <taxon>Pseudomonadati</taxon>
        <taxon>Bacteroidota</taxon>
        <taxon>Cytophagia</taxon>
        <taxon>Cytophagales</taxon>
        <taxon>Spirosomataceae</taxon>
        <taxon>Larkinella</taxon>
    </lineage>
</organism>
<dbReference type="PANTHER" id="PTHR12110:SF41">
    <property type="entry name" value="INOSOSE DEHYDRATASE"/>
    <property type="match status" value="1"/>
</dbReference>
<accession>A0ABW3QK49</accession>
<feature type="domain" description="Xylose isomerase-like TIM barrel" evidence="2">
    <location>
        <begin position="53"/>
        <end position="273"/>
    </location>
</feature>
<dbReference type="Pfam" id="PF10518">
    <property type="entry name" value="TAT_signal"/>
    <property type="match status" value="1"/>
</dbReference>
<evidence type="ECO:0000313" key="3">
    <source>
        <dbReference type="EMBL" id="MFD1140390.1"/>
    </source>
</evidence>
<gene>
    <name evidence="3" type="ORF">ACFQ4C_04690</name>
</gene>
<evidence type="ECO:0000256" key="1">
    <source>
        <dbReference type="SAM" id="SignalP"/>
    </source>
</evidence>
<name>A0ABW3QK49_9BACT</name>
<dbReference type="InterPro" id="IPR019546">
    <property type="entry name" value="TAT_signal_bac_arc"/>
</dbReference>
<feature type="signal peptide" evidence="1">
    <location>
        <begin position="1"/>
        <end position="27"/>
    </location>
</feature>
<dbReference type="Proteomes" id="UP001597116">
    <property type="component" value="Unassembled WGS sequence"/>
</dbReference>
<dbReference type="InterPro" id="IPR013022">
    <property type="entry name" value="Xyl_isomerase-like_TIM-brl"/>
</dbReference>
<keyword evidence="4" id="KW-1185">Reference proteome</keyword>
<dbReference type="PROSITE" id="PS51318">
    <property type="entry name" value="TAT"/>
    <property type="match status" value="1"/>
</dbReference>
<protein>
    <submittedName>
        <fullName evidence="3">TIM barrel protein</fullName>
    </submittedName>
</protein>
<dbReference type="SUPFAM" id="SSF51658">
    <property type="entry name" value="Xylose isomerase-like"/>
    <property type="match status" value="1"/>
</dbReference>
<dbReference type="InterPro" id="IPR050312">
    <property type="entry name" value="IolE/XylAMocC-like"/>
</dbReference>
<sequence>MTSRRNFLKTSGSLAAGALLLPTFSEAAKVKNVGIQLYTVRKEMLADAVGTLKQLAKIGYKELESARSDKGNFYGLKPKEIKKIANDLGMNVRSGHVHIDKDWKRSVDMAAEAGQSYLVCSSLPSEGQTVSNYERCADLFSKAAEDCQKAKLVFGYHNHDYEFEKKNGKVLYDILIEKSDPKLVKMEMDLGWAILTGNDPLKYFAKYPGRFPLWHLKDMDAKTKESTEFGKGQINIVKMLKNMDKAGMKYFFVEQEEYPKTAMESAKYDFDYLAKLNY</sequence>
<evidence type="ECO:0000313" key="4">
    <source>
        <dbReference type="Proteomes" id="UP001597116"/>
    </source>
</evidence>
<dbReference type="RefSeq" id="WP_265989532.1">
    <property type="nucleotide sequence ID" value="NZ_CP110973.1"/>
</dbReference>
<keyword evidence="1" id="KW-0732">Signal</keyword>
<dbReference type="Pfam" id="PF01261">
    <property type="entry name" value="AP_endonuc_2"/>
    <property type="match status" value="1"/>
</dbReference>
<reference evidence="4" key="1">
    <citation type="journal article" date="2019" name="Int. J. Syst. Evol. Microbiol.">
        <title>The Global Catalogue of Microorganisms (GCM) 10K type strain sequencing project: providing services to taxonomists for standard genome sequencing and annotation.</title>
        <authorList>
            <consortium name="The Broad Institute Genomics Platform"/>
            <consortium name="The Broad Institute Genome Sequencing Center for Infectious Disease"/>
            <person name="Wu L."/>
            <person name="Ma J."/>
        </authorList>
    </citation>
    <scope>NUCLEOTIDE SEQUENCE [LARGE SCALE GENOMIC DNA]</scope>
    <source>
        <strain evidence="4">CCUG 55608</strain>
    </source>
</reference>
<dbReference type="EMBL" id="JBHTLP010000002">
    <property type="protein sequence ID" value="MFD1140390.1"/>
    <property type="molecule type" value="Genomic_DNA"/>
</dbReference>
<dbReference type="InterPro" id="IPR006311">
    <property type="entry name" value="TAT_signal"/>
</dbReference>
<dbReference type="Gene3D" id="3.20.20.150">
    <property type="entry name" value="Divalent-metal-dependent TIM barrel enzymes"/>
    <property type="match status" value="1"/>
</dbReference>
<dbReference type="InterPro" id="IPR036237">
    <property type="entry name" value="Xyl_isomerase-like_sf"/>
</dbReference>
<feature type="chain" id="PRO_5047501913" evidence="1">
    <location>
        <begin position="28"/>
        <end position="278"/>
    </location>
</feature>
<evidence type="ECO:0000259" key="2">
    <source>
        <dbReference type="Pfam" id="PF01261"/>
    </source>
</evidence>
<proteinExistence type="predicted"/>